<dbReference type="EMBL" id="JAJKBJ010000006">
    <property type="protein sequence ID" value="MCL9683834.1"/>
    <property type="molecule type" value="Genomic_DNA"/>
</dbReference>
<proteinExistence type="predicted"/>
<protein>
    <submittedName>
        <fullName evidence="1">Uncharacterized protein</fullName>
    </submittedName>
</protein>
<dbReference type="Proteomes" id="UP001139721">
    <property type="component" value="Unassembled WGS sequence"/>
</dbReference>
<sequence>MNTTKFFGEKLSARKMFTLGGLFSFYQFTYQNVRIVLLGEIHDTMSRKLAMEYIKVLNEFIIDCDSVTILLESIEGDEKNNSEQLSFMDSILLLSSANLSVQHADKRHYNEGFTDLFLYFKTLSELPPSKTSHFDNPKFTGILHELAEDYNKKFSFSDLFNLFNLEIESLTQLEKKVTPINLRLSDYIHSCIKNIVKALDMAKSLEKENSFTSSDGERKESDSILDICIERMEQTKSFEIIIAWLEIYYLYEIYHFDATLMMDLWQTLHQKDNSTTVIIVSGNTHTEHLANLLKLIAIPVDQMTSEQQESRISPVTLEELLISPLANQHNAY</sequence>
<evidence type="ECO:0000313" key="2">
    <source>
        <dbReference type="Proteomes" id="UP001139721"/>
    </source>
</evidence>
<dbReference type="RefSeq" id="WP_250420886.1">
    <property type="nucleotide sequence ID" value="NZ_JAJKBJ010000006.1"/>
</dbReference>
<keyword evidence="2" id="KW-1185">Reference proteome</keyword>
<gene>
    <name evidence="1" type="ORF">LOX96_07000</name>
</gene>
<accession>A0A9X2D025</accession>
<dbReference type="AlphaFoldDB" id="A0A9X2D025"/>
<comment type="caution">
    <text evidence="1">The sequence shown here is derived from an EMBL/GenBank/DDBJ whole genome shotgun (WGS) entry which is preliminary data.</text>
</comment>
<reference evidence="1" key="1">
    <citation type="submission" date="2021-11" db="EMBL/GenBank/DDBJ databases">
        <title>Legionella maioricencis sp. nov., a new species isolated from hot water samples in Mallorca.</title>
        <authorList>
            <person name="Crespi S."/>
            <person name="Drasar V."/>
            <person name="Salva-Serra F."/>
            <person name="Jaen-Luchoro D."/>
            <person name="Pineiro-Iglesias B."/>
            <person name="Aliaga F."/>
            <person name="Fernandez-Juarez V."/>
            <person name="Coll G."/>
            <person name="Moore E.R.B."/>
            <person name="Bennasar-Figueras A."/>
        </authorList>
    </citation>
    <scope>NUCLEOTIDE SEQUENCE</scope>
    <source>
        <strain evidence="1">HCPI-6</strain>
    </source>
</reference>
<evidence type="ECO:0000313" key="1">
    <source>
        <dbReference type="EMBL" id="MCL9683834.1"/>
    </source>
</evidence>
<name>A0A9X2D025_9GAMM</name>
<organism evidence="1 2">
    <name type="scientific">Legionella maioricensis</name>
    <dbReference type="NCBI Taxonomy" id="2896528"/>
    <lineage>
        <taxon>Bacteria</taxon>
        <taxon>Pseudomonadati</taxon>
        <taxon>Pseudomonadota</taxon>
        <taxon>Gammaproteobacteria</taxon>
        <taxon>Legionellales</taxon>
        <taxon>Legionellaceae</taxon>
        <taxon>Legionella</taxon>
    </lineage>
</organism>